<protein>
    <submittedName>
        <fullName evidence="2">Uncharacterized protein</fullName>
    </submittedName>
</protein>
<comment type="caution">
    <text evidence="2">The sequence shown here is derived from an EMBL/GenBank/DDBJ whole genome shotgun (WGS) entry which is preliminary data.</text>
</comment>
<dbReference type="AlphaFoldDB" id="A0A6G3R250"/>
<name>A0A6G3R250_9ACTN</name>
<accession>A0A6G3R250</accession>
<dbReference type="EMBL" id="JAAGMD010000764">
    <property type="protein sequence ID" value="NEA89721.1"/>
    <property type="molecule type" value="Genomic_DNA"/>
</dbReference>
<proteinExistence type="predicted"/>
<organism evidence="2">
    <name type="scientific">Streptomyces sp. SID14436</name>
    <dbReference type="NCBI Taxonomy" id="2706070"/>
    <lineage>
        <taxon>Bacteria</taxon>
        <taxon>Bacillati</taxon>
        <taxon>Actinomycetota</taxon>
        <taxon>Actinomycetes</taxon>
        <taxon>Kitasatosporales</taxon>
        <taxon>Streptomycetaceae</taxon>
        <taxon>Streptomyces</taxon>
    </lineage>
</organism>
<feature type="region of interest" description="Disordered" evidence="1">
    <location>
        <begin position="124"/>
        <end position="144"/>
    </location>
</feature>
<sequence>MNMQEAADRAEQILDNTFAGIKPTVEAMRGPSTEAICPDIKGDATGAGTIIRRRYVMTIISGERRGSFLGLVERHWKKNGYEITSVRDHKERPAIFASTPDGFRVSLQIGYKGMARFDATSPCAVESRVTEPPRKPIDPDSEAAKGLPYIRSDFWSASTPLSSPSPGAKS</sequence>
<gene>
    <name evidence="2" type="ORF">G3I53_27680</name>
</gene>
<feature type="compositionally biased region" description="Basic and acidic residues" evidence="1">
    <location>
        <begin position="128"/>
        <end position="138"/>
    </location>
</feature>
<reference evidence="2" key="1">
    <citation type="submission" date="2020-01" db="EMBL/GenBank/DDBJ databases">
        <title>Insect and environment-associated Actinomycetes.</title>
        <authorList>
            <person name="Currrie C."/>
            <person name="Chevrette M."/>
            <person name="Carlson C."/>
            <person name="Stubbendieck R."/>
            <person name="Wendt-Pienkowski E."/>
        </authorList>
    </citation>
    <scope>NUCLEOTIDE SEQUENCE</scope>
    <source>
        <strain evidence="2">SID14436</strain>
    </source>
</reference>
<evidence type="ECO:0000256" key="1">
    <source>
        <dbReference type="SAM" id="MobiDB-lite"/>
    </source>
</evidence>
<evidence type="ECO:0000313" key="2">
    <source>
        <dbReference type="EMBL" id="NEA89721.1"/>
    </source>
</evidence>